<evidence type="ECO:0000256" key="3">
    <source>
        <dbReference type="SAM" id="SignalP"/>
    </source>
</evidence>
<feature type="region of interest" description="Disordered" evidence="1">
    <location>
        <begin position="328"/>
        <end position="514"/>
    </location>
</feature>
<dbReference type="InterPro" id="IPR023849">
    <property type="entry name" value="TQXA_dom"/>
</dbReference>
<comment type="caution">
    <text evidence="5">The sequence shown here is derived from an EMBL/GenBank/DDBJ whole genome shotgun (WGS) entry which is preliminary data.</text>
</comment>
<keyword evidence="2" id="KW-1133">Transmembrane helix</keyword>
<dbReference type="Pfam" id="PF08341">
    <property type="entry name" value="TED"/>
    <property type="match status" value="1"/>
</dbReference>
<organism evidence="5 6">
    <name type="scientific">Austwickia chelonae NBRC 105200</name>
    <dbReference type="NCBI Taxonomy" id="1184607"/>
    <lineage>
        <taxon>Bacteria</taxon>
        <taxon>Bacillati</taxon>
        <taxon>Actinomycetota</taxon>
        <taxon>Actinomycetes</taxon>
        <taxon>Micrococcales</taxon>
        <taxon>Dermatophilaceae</taxon>
        <taxon>Austwickia</taxon>
    </lineage>
</organism>
<keyword evidence="6" id="KW-1185">Reference proteome</keyword>
<feature type="compositionally biased region" description="Basic and acidic residues" evidence="1">
    <location>
        <begin position="418"/>
        <end position="427"/>
    </location>
</feature>
<evidence type="ECO:0000313" key="5">
    <source>
        <dbReference type="EMBL" id="GAB78441.1"/>
    </source>
</evidence>
<dbReference type="OrthoDB" id="2676146at2"/>
<dbReference type="InterPro" id="IPR013552">
    <property type="entry name" value="Thioester_dom"/>
</dbReference>
<feature type="compositionally biased region" description="Polar residues" evidence="1">
    <location>
        <begin position="343"/>
        <end position="355"/>
    </location>
</feature>
<feature type="compositionally biased region" description="Basic and acidic residues" evidence="1">
    <location>
        <begin position="460"/>
        <end position="474"/>
    </location>
</feature>
<evidence type="ECO:0000313" key="6">
    <source>
        <dbReference type="Proteomes" id="UP000008495"/>
    </source>
</evidence>
<dbReference type="EMBL" id="BAGZ01000009">
    <property type="protein sequence ID" value="GAB78441.1"/>
    <property type="molecule type" value="Genomic_DNA"/>
</dbReference>
<feature type="compositionally biased region" description="Low complexity" evidence="1">
    <location>
        <begin position="475"/>
        <end position="510"/>
    </location>
</feature>
<keyword evidence="2" id="KW-0472">Membrane</keyword>
<feature type="compositionally biased region" description="Low complexity" evidence="1">
    <location>
        <begin position="433"/>
        <end position="459"/>
    </location>
</feature>
<accession>K6UMV4</accession>
<feature type="signal peptide" evidence="3">
    <location>
        <begin position="1"/>
        <end position="41"/>
    </location>
</feature>
<feature type="compositionally biased region" description="Basic and acidic residues" evidence="1">
    <location>
        <begin position="385"/>
        <end position="396"/>
    </location>
</feature>
<dbReference type="eggNOG" id="COG3468">
    <property type="taxonomic scope" value="Bacteria"/>
</dbReference>
<evidence type="ECO:0000256" key="2">
    <source>
        <dbReference type="SAM" id="Phobius"/>
    </source>
</evidence>
<dbReference type="Gene3D" id="1.10.150.480">
    <property type="match status" value="1"/>
</dbReference>
<reference evidence="5 6" key="1">
    <citation type="submission" date="2012-08" db="EMBL/GenBank/DDBJ databases">
        <title>Whole genome shotgun sequence of Austwickia chelonae NBRC 105200.</title>
        <authorList>
            <person name="Yoshida I."/>
            <person name="Hosoyama A."/>
            <person name="Tsuchikane K."/>
            <person name="Katsumata H."/>
            <person name="Ando Y."/>
            <person name="Ohji S."/>
            <person name="Hamada M."/>
            <person name="Tamura T."/>
            <person name="Yamazoe A."/>
            <person name="Yamazaki S."/>
            <person name="Fujita N."/>
        </authorList>
    </citation>
    <scope>NUCLEOTIDE SEQUENCE [LARGE SCALE GENOMIC DNA]</scope>
    <source>
        <strain evidence="5 6">NBRC 105200</strain>
    </source>
</reference>
<sequence length="574" mass="58775">MGEKIMVFSTAAQKRARTFAAASTLALAVAGLGFGTQHAHAATPEGTLTGDSHTDKAYDMNLGWLPTSLMTLTPDAGGTVAVYCIERDTPTYPDGTIRYEAHGWDTYERNANWSAVSGKVAWILTHSYPRLDTATVLKASGYQGTADTSRIVAATQAAIWHYTQGFEPGQKAGAPNQFGTSSYSADSGISDEAALSVYRYLVGNATDAAAPKLSVSLTPDNPARGADGLFAPVTLKTTNAATVNATLPEGATVSIDGKPATLPAQIAQGEHTIDVTVPADTATGSTTITATSTGEAAPVGTIWQSTSGNYQSLITASSQSTTAQASTTLSWTKAEAPAPAVETPQSVESPKTQTPAPVAEPTTDAPAPVAEPTTVETPAPVVDSPKTEEPKVEVPKVEVPVVSQPAPAPTATTPQVERPVEIVRDETPAPVSTAPVAQPTTETPAPVTTTPVPTVPTLEETPKAEETPKTERPTTEAPAPVATTPVPSTTAAPTVDNPAALQAPGAASPANPLYAPKPVVPQQVRTAPAAKAAAATPARTLPWTGSHDMALALIGITLVGAGIGALAYARRGRA</sequence>
<gene>
    <name evidence="5" type="ORF">AUCHE_09_00470</name>
</gene>
<evidence type="ECO:0000256" key="1">
    <source>
        <dbReference type="SAM" id="MobiDB-lite"/>
    </source>
</evidence>
<keyword evidence="2" id="KW-0812">Transmembrane</keyword>
<feature type="transmembrane region" description="Helical" evidence="2">
    <location>
        <begin position="549"/>
        <end position="569"/>
    </location>
</feature>
<proteinExistence type="predicted"/>
<evidence type="ECO:0000259" key="4">
    <source>
        <dbReference type="Pfam" id="PF08341"/>
    </source>
</evidence>
<feature type="compositionally biased region" description="Low complexity" evidence="1">
    <location>
        <begin position="397"/>
        <end position="417"/>
    </location>
</feature>
<feature type="chain" id="PRO_5003894984" description="Thioester domain-containing protein" evidence="3">
    <location>
        <begin position="42"/>
        <end position="574"/>
    </location>
</feature>
<keyword evidence="3" id="KW-0732">Signal</keyword>
<dbReference type="NCBIfam" id="TIGR03934">
    <property type="entry name" value="TQXA_dom"/>
    <property type="match status" value="1"/>
</dbReference>
<name>K6UMV4_9MICO</name>
<dbReference type="Proteomes" id="UP000008495">
    <property type="component" value="Unassembled WGS sequence"/>
</dbReference>
<dbReference type="STRING" id="100225.SAMN05421595_2708"/>
<feature type="domain" description="Thioester" evidence="4">
    <location>
        <begin position="82"/>
        <end position="206"/>
    </location>
</feature>
<protein>
    <recommendedName>
        <fullName evidence="4">Thioester domain-containing protein</fullName>
    </recommendedName>
</protein>
<dbReference type="AlphaFoldDB" id="K6UMV4"/>